<protein>
    <submittedName>
        <fullName evidence="10">Uncharacterized protein</fullName>
    </submittedName>
</protein>
<reference evidence="10" key="1">
    <citation type="submission" date="2023-11" db="EMBL/GenBank/DDBJ databases">
        <title>Genome assemblies of two species of porcelain crab, Petrolisthes cinctipes and Petrolisthes manimaculis (Anomura: Porcellanidae).</title>
        <authorList>
            <person name="Angst P."/>
        </authorList>
    </citation>
    <scope>NUCLEOTIDE SEQUENCE</scope>
    <source>
        <strain evidence="10">PB745_02</strain>
        <tissue evidence="10">Gill</tissue>
    </source>
</reference>
<dbReference type="PROSITE" id="PS51978">
    <property type="entry name" value="PBC"/>
    <property type="match status" value="1"/>
</dbReference>
<dbReference type="PROSITE" id="PS00027">
    <property type="entry name" value="HOMEOBOX_1"/>
    <property type="match status" value="1"/>
</dbReference>
<dbReference type="InterPro" id="IPR050224">
    <property type="entry name" value="TALE_homeobox"/>
</dbReference>
<feature type="domain" description="PBC" evidence="9">
    <location>
        <begin position="34"/>
        <end position="174"/>
    </location>
</feature>
<sequence length="478" mass="52383">MLVSPTTTTTHFPDLSYLHIDTRDVDKRASKQLLSLRNTQEEEPPDPQLMRLDNMLIAEGVAGPEKGGGAGAASNASAAAGAGDSAIEHSDYRAKLSQIRQIYHQELEKYEQACNEFTTHVMNLLREQSRTRPITPKEIERMVQIIHKKFSSIQMQLKQSTCEAVMILRSRFLDARRRRRNFSKQASEILNEYFYSNLSNPYPSEEEKEALARRCGITINQVSNWFGNKRIRYKKNIGKAQEEANLYAAKKAADFSYDDGPSTLRARKGASPYSMSGTPGPMMSPPPGEDSMGYGIPGMNGSGYSGVGGMGYDLHPESPDVSNKTHGWKWVWWVWVWRVARGSPFFTDCGVAGPGLPPTPHYLPQPTQPLPALGLTAPGGRVAVWPSPASAATTAVATAAAIATMHWQLSRSTGVPQPTVYESRVGTTTVATHTTPPAQPRLAQGDAPCPIVLLDLCLCLPCPPSHTPTFQVISVLLH</sequence>
<evidence type="ECO:0000256" key="1">
    <source>
        <dbReference type="ARBA" id="ARBA00004123"/>
    </source>
</evidence>
<evidence type="ECO:0000256" key="7">
    <source>
        <dbReference type="SAM" id="Coils"/>
    </source>
</evidence>
<organism evidence="10 11">
    <name type="scientific">Petrolisthes manimaculis</name>
    <dbReference type="NCBI Taxonomy" id="1843537"/>
    <lineage>
        <taxon>Eukaryota</taxon>
        <taxon>Metazoa</taxon>
        <taxon>Ecdysozoa</taxon>
        <taxon>Arthropoda</taxon>
        <taxon>Crustacea</taxon>
        <taxon>Multicrustacea</taxon>
        <taxon>Malacostraca</taxon>
        <taxon>Eumalacostraca</taxon>
        <taxon>Eucarida</taxon>
        <taxon>Decapoda</taxon>
        <taxon>Pleocyemata</taxon>
        <taxon>Anomura</taxon>
        <taxon>Galatheoidea</taxon>
        <taxon>Porcellanidae</taxon>
        <taxon>Petrolisthes</taxon>
    </lineage>
</organism>
<dbReference type="InterPro" id="IPR017970">
    <property type="entry name" value="Homeobox_CS"/>
</dbReference>
<feature type="DNA-binding region" description="Homeobox" evidence="6">
    <location>
        <begin position="175"/>
        <end position="237"/>
    </location>
</feature>
<proteinExistence type="inferred from homology"/>
<dbReference type="GO" id="GO:0005634">
    <property type="term" value="C:nucleus"/>
    <property type="evidence" value="ECO:0007669"/>
    <property type="project" value="UniProtKB-SubCell"/>
</dbReference>
<dbReference type="GO" id="GO:0048646">
    <property type="term" value="P:anatomical structure formation involved in morphogenesis"/>
    <property type="evidence" value="ECO:0007669"/>
    <property type="project" value="UniProtKB-ARBA"/>
</dbReference>
<keyword evidence="3 6" id="KW-0238">DNA-binding</keyword>
<feature type="domain" description="Homeobox" evidence="8">
    <location>
        <begin position="173"/>
        <end position="236"/>
    </location>
</feature>
<keyword evidence="11" id="KW-1185">Reference proteome</keyword>
<name>A0AAE1PZ06_9EUCA</name>
<keyword evidence="4 6" id="KW-0371">Homeobox</keyword>
<keyword evidence="7" id="KW-0175">Coiled coil</keyword>
<dbReference type="EMBL" id="JAWZYT010001005">
    <property type="protein sequence ID" value="KAK4316616.1"/>
    <property type="molecule type" value="Genomic_DNA"/>
</dbReference>
<dbReference type="GO" id="GO:0000981">
    <property type="term" value="F:DNA-binding transcription factor activity, RNA polymerase II-specific"/>
    <property type="evidence" value="ECO:0007669"/>
    <property type="project" value="InterPro"/>
</dbReference>
<comment type="caution">
    <text evidence="10">The sequence shown here is derived from an EMBL/GenBank/DDBJ whole genome shotgun (WGS) entry which is preliminary data.</text>
</comment>
<dbReference type="PROSITE" id="PS50071">
    <property type="entry name" value="HOMEOBOX_2"/>
    <property type="match status" value="1"/>
</dbReference>
<dbReference type="GO" id="GO:0001654">
    <property type="term" value="P:eye development"/>
    <property type="evidence" value="ECO:0007669"/>
    <property type="project" value="UniProtKB-ARBA"/>
</dbReference>
<gene>
    <name evidence="10" type="ORF">Pmani_012235</name>
</gene>
<dbReference type="InterPro" id="IPR008422">
    <property type="entry name" value="KN_HD"/>
</dbReference>
<dbReference type="Gene3D" id="1.10.10.60">
    <property type="entry name" value="Homeodomain-like"/>
    <property type="match status" value="1"/>
</dbReference>
<dbReference type="PANTHER" id="PTHR11850">
    <property type="entry name" value="HOMEOBOX PROTEIN TRANSCRIPTION FACTORS"/>
    <property type="match status" value="1"/>
</dbReference>
<evidence type="ECO:0000259" key="9">
    <source>
        <dbReference type="PROSITE" id="PS51978"/>
    </source>
</evidence>
<dbReference type="SUPFAM" id="SSF46689">
    <property type="entry name" value="Homeodomain-like"/>
    <property type="match status" value="1"/>
</dbReference>
<evidence type="ECO:0000256" key="4">
    <source>
        <dbReference type="ARBA" id="ARBA00023155"/>
    </source>
</evidence>
<evidence type="ECO:0000256" key="5">
    <source>
        <dbReference type="ARBA" id="ARBA00023242"/>
    </source>
</evidence>
<evidence type="ECO:0000256" key="6">
    <source>
        <dbReference type="PROSITE-ProRule" id="PRU00108"/>
    </source>
</evidence>
<keyword evidence="5 6" id="KW-0539">Nucleus</keyword>
<evidence type="ECO:0000256" key="2">
    <source>
        <dbReference type="ARBA" id="ARBA00007601"/>
    </source>
</evidence>
<evidence type="ECO:0000313" key="10">
    <source>
        <dbReference type="EMBL" id="KAK4316616.1"/>
    </source>
</evidence>
<dbReference type="InterPro" id="IPR001356">
    <property type="entry name" value="HD"/>
</dbReference>
<dbReference type="Proteomes" id="UP001292094">
    <property type="component" value="Unassembled WGS sequence"/>
</dbReference>
<evidence type="ECO:0000313" key="11">
    <source>
        <dbReference type="Proteomes" id="UP001292094"/>
    </source>
</evidence>
<dbReference type="SMART" id="SM00389">
    <property type="entry name" value="HOX"/>
    <property type="match status" value="1"/>
</dbReference>
<dbReference type="InterPro" id="IPR009057">
    <property type="entry name" value="Homeodomain-like_sf"/>
</dbReference>
<comment type="similarity">
    <text evidence="2">Belongs to the TALE/PBX homeobox family.</text>
</comment>
<dbReference type="GO" id="GO:0000987">
    <property type="term" value="F:cis-regulatory region sequence-specific DNA binding"/>
    <property type="evidence" value="ECO:0007669"/>
    <property type="project" value="UniProtKB-ARBA"/>
</dbReference>
<dbReference type="CDD" id="cd00086">
    <property type="entry name" value="homeodomain"/>
    <property type="match status" value="1"/>
</dbReference>
<evidence type="ECO:0000259" key="8">
    <source>
        <dbReference type="PROSITE" id="PS50071"/>
    </source>
</evidence>
<dbReference type="Pfam" id="PF03792">
    <property type="entry name" value="PBC"/>
    <property type="match status" value="1"/>
</dbReference>
<dbReference type="Pfam" id="PF05920">
    <property type="entry name" value="Homeobox_KN"/>
    <property type="match status" value="1"/>
</dbReference>
<dbReference type="AlphaFoldDB" id="A0AAE1PZ06"/>
<feature type="coiled-coil region" evidence="7">
    <location>
        <begin position="93"/>
        <end position="127"/>
    </location>
</feature>
<comment type="subcellular location">
    <subcellularLocation>
        <location evidence="1 6">Nucleus</location>
    </subcellularLocation>
</comment>
<accession>A0AAE1PZ06</accession>
<dbReference type="InterPro" id="IPR005542">
    <property type="entry name" value="PBX_PBC_dom"/>
</dbReference>
<evidence type="ECO:0000256" key="3">
    <source>
        <dbReference type="ARBA" id="ARBA00023125"/>
    </source>
</evidence>